<gene>
    <name evidence="1" type="ORF">COV62_00965</name>
</gene>
<sequence>MSIPRTTLDIFERAREKLKKTIELFLKSKSGILFTVRDITEKITFPKLGRKLWNENEYEWEVADALEMLVKKDKVAKKEFRENTYYGIK</sequence>
<dbReference type="AlphaFoldDB" id="A0A2H0N168"/>
<comment type="caution">
    <text evidence="1">The sequence shown here is derived from an EMBL/GenBank/DDBJ whole genome shotgun (WGS) entry which is preliminary data.</text>
</comment>
<reference evidence="1 2" key="1">
    <citation type="submission" date="2017-09" db="EMBL/GenBank/DDBJ databases">
        <title>Depth-based differentiation of microbial function through sediment-hosted aquifers and enrichment of novel symbionts in the deep terrestrial subsurface.</title>
        <authorList>
            <person name="Probst A.J."/>
            <person name="Ladd B."/>
            <person name="Jarett J.K."/>
            <person name="Geller-Mcgrath D.E."/>
            <person name="Sieber C.M."/>
            <person name="Emerson J.B."/>
            <person name="Anantharaman K."/>
            <person name="Thomas B.C."/>
            <person name="Malmstrom R."/>
            <person name="Stieglmeier M."/>
            <person name="Klingl A."/>
            <person name="Woyke T."/>
            <person name="Ryan C.M."/>
            <person name="Banfield J.F."/>
        </authorList>
    </citation>
    <scope>NUCLEOTIDE SEQUENCE [LARGE SCALE GENOMIC DNA]</scope>
    <source>
        <strain evidence="1">CG11_big_fil_rev_8_21_14_0_20_35_11</strain>
    </source>
</reference>
<accession>A0A2H0N168</accession>
<evidence type="ECO:0000313" key="2">
    <source>
        <dbReference type="Proteomes" id="UP000231139"/>
    </source>
</evidence>
<organism evidence="1 2">
    <name type="scientific">Candidatus Nealsonbacteria bacterium CG11_big_fil_rev_8_21_14_0_20_35_11</name>
    <dbReference type="NCBI Taxonomy" id="1974713"/>
    <lineage>
        <taxon>Bacteria</taxon>
        <taxon>Candidatus Nealsoniibacteriota</taxon>
    </lineage>
</organism>
<dbReference type="EMBL" id="PCWK01000020">
    <property type="protein sequence ID" value="PIR02644.1"/>
    <property type="molecule type" value="Genomic_DNA"/>
</dbReference>
<dbReference type="Proteomes" id="UP000231139">
    <property type="component" value="Unassembled WGS sequence"/>
</dbReference>
<proteinExistence type="predicted"/>
<protein>
    <submittedName>
        <fullName evidence="1">Uncharacterized protein</fullName>
    </submittedName>
</protein>
<name>A0A2H0N168_9BACT</name>
<evidence type="ECO:0000313" key="1">
    <source>
        <dbReference type="EMBL" id="PIR02644.1"/>
    </source>
</evidence>